<organism evidence="1">
    <name type="scientific">Spironucleus salmonicida</name>
    <dbReference type="NCBI Taxonomy" id="348837"/>
    <lineage>
        <taxon>Eukaryota</taxon>
        <taxon>Metamonada</taxon>
        <taxon>Diplomonadida</taxon>
        <taxon>Hexamitidae</taxon>
        <taxon>Hexamitinae</taxon>
        <taxon>Spironucleus</taxon>
    </lineage>
</organism>
<sequence>MGCGIDAKIFFDSIDHVPAYLTKNIASQQQNAARHPLPRTFTSFQIDQHPVQFQPFKAPEVNEEFYKLSGTQKLGYQRFLDVVQAKFIHVRVKELAEYVFSCKSFSDRASYCTSYSFVTKPISREEYVQIQYVMHHWKIVQLYPILALFLIADVLHQYAITYQELLKAFQAHFGSTENVFIRNFQISKKQLHHKGTIEFKALLAKIAEISELFPEQNPFQDESCYSDTLMRALDSDMNFPLVSTLTRLEPLAVGVCSKETSAE</sequence>
<proteinExistence type="predicted"/>
<gene>
    <name evidence="1" type="ORF">SS50377_17773</name>
    <name evidence="2" type="ORF">SS50377_27908</name>
</gene>
<evidence type="ECO:0000313" key="3">
    <source>
        <dbReference type="Proteomes" id="UP000018208"/>
    </source>
</evidence>
<evidence type="ECO:0000313" key="2">
    <source>
        <dbReference type="EMBL" id="KAH0569936.1"/>
    </source>
</evidence>
<dbReference type="AlphaFoldDB" id="V6LDB0"/>
<dbReference type="Proteomes" id="UP000018208">
    <property type="component" value="Unassembled WGS sequence"/>
</dbReference>
<name>V6LDB0_9EUKA</name>
<reference evidence="2" key="2">
    <citation type="submission" date="2020-12" db="EMBL/GenBank/DDBJ databases">
        <title>New Spironucleus salmonicida genome in near-complete chromosomes.</title>
        <authorList>
            <person name="Xu F."/>
            <person name="Kurt Z."/>
            <person name="Jimenez-Gonzalez A."/>
            <person name="Astvaldsson A."/>
            <person name="Andersson J.O."/>
            <person name="Svard S.G."/>
        </authorList>
    </citation>
    <scope>NUCLEOTIDE SEQUENCE</scope>
    <source>
        <strain evidence="2">ATCC 50377</strain>
    </source>
</reference>
<dbReference type="EMBL" id="KI546159">
    <property type="protein sequence ID" value="EST42467.1"/>
    <property type="molecule type" value="Genomic_DNA"/>
</dbReference>
<evidence type="ECO:0000313" key="1">
    <source>
        <dbReference type="EMBL" id="EST42467.1"/>
    </source>
</evidence>
<accession>V6LDB0</accession>
<protein>
    <submittedName>
        <fullName evidence="1">Uncharacterized protein</fullName>
    </submittedName>
</protein>
<reference evidence="1 2" key="1">
    <citation type="journal article" date="2014" name="PLoS Genet.">
        <title>The Genome of Spironucleus salmonicida Highlights a Fish Pathogen Adapted to Fluctuating Environments.</title>
        <authorList>
            <person name="Xu F."/>
            <person name="Jerlstrom-Hultqvist J."/>
            <person name="Einarsson E."/>
            <person name="Astvaldsson A."/>
            <person name="Svard S.G."/>
            <person name="Andersson J.O."/>
        </authorList>
    </citation>
    <scope>NUCLEOTIDE SEQUENCE</scope>
    <source>
        <strain evidence="2">ATCC 50377</strain>
    </source>
</reference>
<dbReference type="EMBL" id="AUWU02000008">
    <property type="protein sequence ID" value="KAH0569936.1"/>
    <property type="molecule type" value="Genomic_DNA"/>
</dbReference>
<keyword evidence="3" id="KW-1185">Reference proteome</keyword>
<dbReference type="VEuPathDB" id="GiardiaDB:SS50377_27908"/>